<dbReference type="AlphaFoldDB" id="L7MLA4"/>
<name>L7MLA4_RHIPC</name>
<feature type="chain" id="PRO_5003981641" description="Secreted peptide" evidence="1">
    <location>
        <begin position="30"/>
        <end position="76"/>
    </location>
</feature>
<organism evidence="2">
    <name type="scientific">Rhipicephalus pulchellus</name>
    <name type="common">Yellow backed tick</name>
    <name type="synonym">Dermacentor pulchellus</name>
    <dbReference type="NCBI Taxonomy" id="72859"/>
    <lineage>
        <taxon>Eukaryota</taxon>
        <taxon>Metazoa</taxon>
        <taxon>Ecdysozoa</taxon>
        <taxon>Arthropoda</taxon>
        <taxon>Chelicerata</taxon>
        <taxon>Arachnida</taxon>
        <taxon>Acari</taxon>
        <taxon>Parasitiformes</taxon>
        <taxon>Ixodida</taxon>
        <taxon>Ixodoidea</taxon>
        <taxon>Ixodidae</taxon>
        <taxon>Rhipicephalinae</taxon>
        <taxon>Rhipicephalus</taxon>
        <taxon>Rhipicephalus</taxon>
    </lineage>
</organism>
<feature type="non-terminal residue" evidence="2">
    <location>
        <position position="76"/>
    </location>
</feature>
<sequence length="76" mass="7812">MFVVVALAGACLLSKCLILLLAAANCCNSLTCSANSLTCWFSPGCVCSCCCLSVCHATPFACGTAGCLLWLSRVID</sequence>
<evidence type="ECO:0000256" key="1">
    <source>
        <dbReference type="SAM" id="SignalP"/>
    </source>
</evidence>
<feature type="signal peptide" evidence="1">
    <location>
        <begin position="1"/>
        <end position="29"/>
    </location>
</feature>
<reference evidence="2" key="1">
    <citation type="submission" date="2012-11" db="EMBL/GenBank/DDBJ databases">
        <authorList>
            <person name="Lucero-Rivera Y.E."/>
            <person name="Tovar-Ramirez D."/>
        </authorList>
    </citation>
    <scope>NUCLEOTIDE SEQUENCE</scope>
    <source>
        <tissue evidence="2">Salivary gland</tissue>
    </source>
</reference>
<dbReference type="EMBL" id="GACK01000447">
    <property type="protein sequence ID" value="JAA64587.1"/>
    <property type="molecule type" value="mRNA"/>
</dbReference>
<accession>L7MLA4</accession>
<protein>
    <recommendedName>
        <fullName evidence="3">Secreted peptide</fullName>
    </recommendedName>
</protein>
<evidence type="ECO:0008006" key="3">
    <source>
        <dbReference type="Google" id="ProtNLM"/>
    </source>
</evidence>
<reference evidence="2" key="2">
    <citation type="journal article" date="2015" name="J. Proteomics">
        <title>Sexual differences in the sialomes of the zebra tick, Rhipicephalus pulchellus.</title>
        <authorList>
            <person name="Tan A.W."/>
            <person name="Francischetti I.M."/>
            <person name="Slovak M."/>
            <person name="Kini R.M."/>
            <person name="Ribeiro J.M."/>
        </authorList>
    </citation>
    <scope>NUCLEOTIDE SEQUENCE</scope>
    <source>
        <tissue evidence="2">Salivary gland</tissue>
    </source>
</reference>
<keyword evidence="1" id="KW-0732">Signal</keyword>
<proteinExistence type="evidence at transcript level"/>
<evidence type="ECO:0000313" key="2">
    <source>
        <dbReference type="EMBL" id="JAA64587.1"/>
    </source>
</evidence>